<evidence type="ECO:0000256" key="1">
    <source>
        <dbReference type="SAM" id="Coils"/>
    </source>
</evidence>
<gene>
    <name evidence="3" type="ORF">SI7747_13016199</name>
</gene>
<dbReference type="EMBL" id="LR743600">
    <property type="protein sequence ID" value="CAA2630553.1"/>
    <property type="molecule type" value="Genomic_DNA"/>
</dbReference>
<name>A0A7I8JI34_SPIIN</name>
<feature type="region of interest" description="Disordered" evidence="2">
    <location>
        <begin position="188"/>
        <end position="221"/>
    </location>
</feature>
<reference evidence="3 4" key="1">
    <citation type="submission" date="2019-12" db="EMBL/GenBank/DDBJ databases">
        <authorList>
            <person name="Scholz U."/>
            <person name="Mascher M."/>
            <person name="Fiebig A."/>
        </authorList>
    </citation>
    <scope>NUCLEOTIDE SEQUENCE</scope>
</reference>
<keyword evidence="1" id="KW-0175">Coiled coil</keyword>
<evidence type="ECO:0000313" key="3">
    <source>
        <dbReference type="EMBL" id="CAA2630553.1"/>
    </source>
</evidence>
<accession>A0A7I8JI34</accession>
<dbReference type="PANTHER" id="PTHR36051:SF2">
    <property type="entry name" value="DYNAMIN"/>
    <property type="match status" value="1"/>
</dbReference>
<evidence type="ECO:0000313" key="4">
    <source>
        <dbReference type="Proteomes" id="UP001189122"/>
    </source>
</evidence>
<dbReference type="Proteomes" id="UP001189122">
    <property type="component" value="Unassembled WGS sequence"/>
</dbReference>
<keyword evidence="4" id="KW-1185">Reference proteome</keyword>
<dbReference type="AlphaFoldDB" id="A0A7I8JI34"/>
<feature type="coiled-coil region" evidence="1">
    <location>
        <begin position="235"/>
        <end position="279"/>
    </location>
</feature>
<evidence type="ECO:0000256" key="2">
    <source>
        <dbReference type="SAM" id="MobiDB-lite"/>
    </source>
</evidence>
<feature type="region of interest" description="Disordered" evidence="2">
    <location>
        <begin position="289"/>
        <end position="314"/>
    </location>
</feature>
<dbReference type="EMBL" id="CACRZD030000013">
    <property type="protein sequence ID" value="CAA6669796.1"/>
    <property type="molecule type" value="Genomic_DNA"/>
</dbReference>
<protein>
    <submittedName>
        <fullName evidence="3">Uncharacterized protein</fullName>
    </submittedName>
</protein>
<dbReference type="PANTHER" id="PTHR36051">
    <property type="entry name" value="DYNAMIN"/>
    <property type="match status" value="1"/>
</dbReference>
<feature type="compositionally biased region" description="Low complexity" evidence="2">
    <location>
        <begin position="188"/>
        <end position="205"/>
    </location>
</feature>
<organism evidence="3">
    <name type="scientific">Spirodela intermedia</name>
    <name type="common">Intermediate duckweed</name>
    <dbReference type="NCBI Taxonomy" id="51605"/>
    <lineage>
        <taxon>Eukaryota</taxon>
        <taxon>Viridiplantae</taxon>
        <taxon>Streptophyta</taxon>
        <taxon>Embryophyta</taxon>
        <taxon>Tracheophyta</taxon>
        <taxon>Spermatophyta</taxon>
        <taxon>Magnoliopsida</taxon>
        <taxon>Liliopsida</taxon>
        <taxon>Araceae</taxon>
        <taxon>Lemnoideae</taxon>
        <taxon>Spirodela</taxon>
    </lineage>
</organism>
<sequence>MESSATKFSGSYGGDSADGESWKLENPFSFKVLQIFTGVGVGCGVGIGVGKPIYLGAIPAFQQVLSATRGAMDVFSGAGRHVNSNLRRFGVKNIEAGIGCGVGIGHGFGVGITLKPGVVHKLQSFVGVVIGKILTKFGTIPGLPALQASITGSEQKSTDTLSPGFNGNPGTSIGNVLQFTTEPIKIPSSIQESERSSSLNLSRGSQELKAGSSEMTSETRTERVINSFLQSPIFKEEEQAEVDELVRKLRSENNILQMLLKHQKTIDELIEENEKLRQILVEDLKVSPEKFSRGHGNNSSELIERRRSRRRWAR</sequence>
<proteinExistence type="predicted"/>